<accession>A0ABD3BWE6</accession>
<organism evidence="1 2">
    <name type="scientific">Castilleja foliolosa</name>
    <dbReference type="NCBI Taxonomy" id="1961234"/>
    <lineage>
        <taxon>Eukaryota</taxon>
        <taxon>Viridiplantae</taxon>
        <taxon>Streptophyta</taxon>
        <taxon>Embryophyta</taxon>
        <taxon>Tracheophyta</taxon>
        <taxon>Spermatophyta</taxon>
        <taxon>Magnoliopsida</taxon>
        <taxon>eudicotyledons</taxon>
        <taxon>Gunneridae</taxon>
        <taxon>Pentapetalae</taxon>
        <taxon>asterids</taxon>
        <taxon>lamiids</taxon>
        <taxon>Lamiales</taxon>
        <taxon>Orobanchaceae</taxon>
        <taxon>Pedicularideae</taxon>
        <taxon>Castillejinae</taxon>
        <taxon>Castilleja</taxon>
    </lineage>
</organism>
<gene>
    <name evidence="1" type="primary">ASCC3_1</name>
    <name evidence="1" type="ORF">CASFOL_034317</name>
</gene>
<dbReference type="EC" id="3.6.4.12" evidence="1"/>
<dbReference type="GO" id="GO:0016787">
    <property type="term" value="F:hydrolase activity"/>
    <property type="evidence" value="ECO:0007669"/>
    <property type="project" value="UniProtKB-KW"/>
</dbReference>
<proteinExistence type="predicted"/>
<dbReference type="GO" id="GO:0003678">
    <property type="term" value="F:DNA helicase activity"/>
    <property type="evidence" value="ECO:0007669"/>
    <property type="project" value="UniProtKB-EC"/>
</dbReference>
<reference evidence="2" key="1">
    <citation type="journal article" date="2024" name="IScience">
        <title>Strigolactones Initiate the Formation of Haustorium-like Structures in Castilleja.</title>
        <authorList>
            <person name="Buerger M."/>
            <person name="Peterson D."/>
            <person name="Chory J."/>
        </authorList>
    </citation>
    <scope>NUCLEOTIDE SEQUENCE [LARGE SCALE GENOMIC DNA]</scope>
</reference>
<protein>
    <submittedName>
        <fullName evidence="1">Activating signal cointegrator 1 complex subunit</fullName>
        <ecNumber evidence="1">3.6.4.12</ecNumber>
    </submittedName>
</protein>
<keyword evidence="2" id="KW-1185">Reference proteome</keyword>
<dbReference type="Proteomes" id="UP001632038">
    <property type="component" value="Unassembled WGS sequence"/>
</dbReference>
<dbReference type="EMBL" id="JAVIJP010000062">
    <property type="protein sequence ID" value="KAL3621831.1"/>
    <property type="molecule type" value="Genomic_DNA"/>
</dbReference>
<evidence type="ECO:0000313" key="2">
    <source>
        <dbReference type="Proteomes" id="UP001632038"/>
    </source>
</evidence>
<name>A0ABD3BWE6_9LAMI</name>
<sequence>MVCSSTGAGKNIAMVSILHEALAAEVTSTLSYRISPLNVTVSELIGDMQHSKNEIEKTQ</sequence>
<dbReference type="AlphaFoldDB" id="A0ABD3BWE6"/>
<comment type="caution">
    <text evidence="1">The sequence shown here is derived from an EMBL/GenBank/DDBJ whole genome shotgun (WGS) entry which is preliminary data.</text>
</comment>
<evidence type="ECO:0000313" key="1">
    <source>
        <dbReference type="EMBL" id="KAL3621831.1"/>
    </source>
</evidence>
<keyword evidence="1" id="KW-0378">Hydrolase</keyword>